<keyword evidence="4 5" id="KW-0720">Serine protease</keyword>
<feature type="active site" description="Charge relay system" evidence="5">
    <location>
        <position position="320"/>
    </location>
</feature>
<evidence type="ECO:0000256" key="1">
    <source>
        <dbReference type="ARBA" id="ARBA00011073"/>
    </source>
</evidence>
<dbReference type="RefSeq" id="WP_260192182.1">
    <property type="nucleotide sequence ID" value="NZ_JAFFZE010000014.1"/>
</dbReference>
<feature type="signal peptide" evidence="6">
    <location>
        <begin position="1"/>
        <end position="24"/>
    </location>
</feature>
<feature type="domain" description="Inhibitor I9" evidence="8">
    <location>
        <begin position="54"/>
        <end position="96"/>
    </location>
</feature>
<dbReference type="InterPro" id="IPR036852">
    <property type="entry name" value="Peptidase_S8/S53_dom_sf"/>
</dbReference>
<evidence type="ECO:0000256" key="2">
    <source>
        <dbReference type="ARBA" id="ARBA00022670"/>
    </source>
</evidence>
<dbReference type="Gene3D" id="3.30.70.80">
    <property type="entry name" value="Peptidase S8 propeptide/proteinase inhibitor I9"/>
    <property type="match status" value="1"/>
</dbReference>
<comment type="similarity">
    <text evidence="1 5">Belongs to the peptidase S8 family.</text>
</comment>
<dbReference type="Proteomes" id="UP001156441">
    <property type="component" value="Unassembled WGS sequence"/>
</dbReference>
<dbReference type="PRINTS" id="PR00723">
    <property type="entry name" value="SUBTILISIN"/>
</dbReference>
<feature type="chain" id="PRO_5046270741" evidence="6">
    <location>
        <begin position="25"/>
        <end position="375"/>
    </location>
</feature>
<dbReference type="PROSITE" id="PS00137">
    <property type="entry name" value="SUBTILASE_HIS"/>
    <property type="match status" value="1"/>
</dbReference>
<dbReference type="Pfam" id="PF00082">
    <property type="entry name" value="Peptidase_S8"/>
    <property type="match status" value="1"/>
</dbReference>
<accession>A0ABT2JAB0</accession>
<dbReference type="SUPFAM" id="SSF54897">
    <property type="entry name" value="Protease propeptides/inhibitors"/>
    <property type="match status" value="1"/>
</dbReference>
<dbReference type="InterPro" id="IPR037045">
    <property type="entry name" value="S8pro/Inhibitor_I9_sf"/>
</dbReference>
<comment type="caution">
    <text evidence="9">The sequence shown here is derived from an EMBL/GenBank/DDBJ whole genome shotgun (WGS) entry which is preliminary data.</text>
</comment>
<evidence type="ECO:0000256" key="5">
    <source>
        <dbReference type="PROSITE-ProRule" id="PRU01240"/>
    </source>
</evidence>
<dbReference type="Pfam" id="PF05922">
    <property type="entry name" value="Inhibitor_I9"/>
    <property type="match status" value="1"/>
</dbReference>
<dbReference type="InterPro" id="IPR015500">
    <property type="entry name" value="Peptidase_S8_subtilisin-rel"/>
</dbReference>
<dbReference type="InterPro" id="IPR000209">
    <property type="entry name" value="Peptidase_S8/S53_dom"/>
</dbReference>
<keyword evidence="6" id="KW-0732">Signal</keyword>
<keyword evidence="2 5" id="KW-0645">Protease</keyword>
<dbReference type="CDD" id="cd04077">
    <property type="entry name" value="Peptidases_S8_PCSK9_ProteinaseK_like"/>
    <property type="match status" value="1"/>
</dbReference>
<dbReference type="PANTHER" id="PTHR43806">
    <property type="entry name" value="PEPTIDASE S8"/>
    <property type="match status" value="1"/>
</dbReference>
<evidence type="ECO:0000313" key="10">
    <source>
        <dbReference type="Proteomes" id="UP001156441"/>
    </source>
</evidence>
<sequence>MARVGVAFLLGVVAVGSAAVPAGAVPTDGYVVVLSDDRGVRAADLADRVADRFGSTVEHTYTAALDGFALSLTAAEAKELAREPGVADVVRDTPVRALGVQVDPPSWGLDRIDQPSLPLDGVYRYPNTASDVHAYVIDTGVSAHPDLGARIAPGVDLVDGDGVPDDGNGHGTFVAGIIGGTSYGVAKEITIVPVRVLDDNGSGSISDVIAGIDWVTANAAGPAVANLSLGGGANTALDAAVRGSIAAGVPYAVAAGSSASDASNFSPARVPEALTIGAMDRNDCVARQSNYGSVIDMFAPGQDITGPWPGGGSQTMSGSSLAAPHVAGVVGMYLHAHPTADAGTASAAVVDAATEGVLCGVPAGTANRLLYAGVA</sequence>
<organism evidence="9 10">
    <name type="scientific">Actinophytocola gossypii</name>
    <dbReference type="NCBI Taxonomy" id="2812003"/>
    <lineage>
        <taxon>Bacteria</taxon>
        <taxon>Bacillati</taxon>
        <taxon>Actinomycetota</taxon>
        <taxon>Actinomycetes</taxon>
        <taxon>Pseudonocardiales</taxon>
        <taxon>Pseudonocardiaceae</taxon>
    </lineage>
</organism>
<dbReference type="InterPro" id="IPR050131">
    <property type="entry name" value="Peptidase_S8_subtilisin-like"/>
</dbReference>
<evidence type="ECO:0000259" key="7">
    <source>
        <dbReference type="Pfam" id="PF00082"/>
    </source>
</evidence>
<proteinExistence type="inferred from homology"/>
<dbReference type="PROSITE" id="PS51892">
    <property type="entry name" value="SUBTILASE"/>
    <property type="match status" value="1"/>
</dbReference>
<evidence type="ECO:0000256" key="3">
    <source>
        <dbReference type="ARBA" id="ARBA00022801"/>
    </source>
</evidence>
<gene>
    <name evidence="9" type="ORF">JT362_16805</name>
</gene>
<dbReference type="PROSITE" id="PS00136">
    <property type="entry name" value="SUBTILASE_ASP"/>
    <property type="match status" value="1"/>
</dbReference>
<evidence type="ECO:0000259" key="8">
    <source>
        <dbReference type="Pfam" id="PF05922"/>
    </source>
</evidence>
<dbReference type="EMBL" id="JAFFZE010000014">
    <property type="protein sequence ID" value="MCT2584780.1"/>
    <property type="molecule type" value="Genomic_DNA"/>
</dbReference>
<reference evidence="9 10" key="1">
    <citation type="submission" date="2021-02" db="EMBL/GenBank/DDBJ databases">
        <title>Actinophytocola xerophila sp. nov., isolated from soil of cotton cropping field.</title>
        <authorList>
            <person name="Huang R."/>
            <person name="Chen X."/>
            <person name="Ge X."/>
            <person name="Liu W."/>
        </authorList>
    </citation>
    <scope>NUCLEOTIDE SEQUENCE [LARGE SCALE GENOMIC DNA]</scope>
    <source>
        <strain evidence="9 10">S1-96</strain>
    </source>
</reference>
<dbReference type="Gene3D" id="3.40.50.200">
    <property type="entry name" value="Peptidase S8/S53 domain"/>
    <property type="match status" value="1"/>
</dbReference>
<feature type="active site" description="Charge relay system" evidence="5">
    <location>
        <position position="138"/>
    </location>
</feature>
<keyword evidence="10" id="KW-1185">Reference proteome</keyword>
<name>A0ABT2JAB0_9PSEU</name>
<dbReference type="InterPro" id="IPR023827">
    <property type="entry name" value="Peptidase_S8_Asp-AS"/>
</dbReference>
<feature type="active site" description="Charge relay system" evidence="5">
    <location>
        <position position="170"/>
    </location>
</feature>
<feature type="domain" description="Peptidase S8/S53" evidence="7">
    <location>
        <begin position="136"/>
        <end position="356"/>
    </location>
</feature>
<dbReference type="PANTHER" id="PTHR43806:SF11">
    <property type="entry name" value="CEREVISIN-RELATED"/>
    <property type="match status" value="1"/>
</dbReference>
<dbReference type="InterPro" id="IPR022398">
    <property type="entry name" value="Peptidase_S8_His-AS"/>
</dbReference>
<protein>
    <submittedName>
        <fullName evidence="9">S8 family peptidase</fullName>
    </submittedName>
</protein>
<dbReference type="InterPro" id="IPR034193">
    <property type="entry name" value="PCSK9_ProteinaseK-like"/>
</dbReference>
<evidence type="ECO:0000256" key="6">
    <source>
        <dbReference type="SAM" id="SignalP"/>
    </source>
</evidence>
<keyword evidence="3 5" id="KW-0378">Hydrolase</keyword>
<dbReference type="InterPro" id="IPR010259">
    <property type="entry name" value="S8pro/Inhibitor_I9"/>
</dbReference>
<evidence type="ECO:0000313" key="9">
    <source>
        <dbReference type="EMBL" id="MCT2584780.1"/>
    </source>
</evidence>
<dbReference type="SUPFAM" id="SSF52743">
    <property type="entry name" value="Subtilisin-like"/>
    <property type="match status" value="1"/>
</dbReference>
<evidence type="ECO:0000256" key="4">
    <source>
        <dbReference type="ARBA" id="ARBA00022825"/>
    </source>
</evidence>